<keyword evidence="3" id="KW-1185">Reference proteome</keyword>
<name>A0AAW5HWK3_9CORY</name>
<evidence type="ECO:0000313" key="2">
    <source>
        <dbReference type="EMBL" id="MCO6394873.1"/>
    </source>
</evidence>
<gene>
    <name evidence="2" type="ORF">JMN37_07795</name>
</gene>
<accession>A0AAW5HWK3</accession>
<evidence type="ECO:0008006" key="4">
    <source>
        <dbReference type="Google" id="ProtNLM"/>
    </source>
</evidence>
<evidence type="ECO:0000256" key="1">
    <source>
        <dbReference type="SAM" id="Phobius"/>
    </source>
</evidence>
<feature type="transmembrane region" description="Helical" evidence="1">
    <location>
        <begin position="12"/>
        <end position="40"/>
    </location>
</feature>
<dbReference type="RefSeq" id="WP_070361796.1">
    <property type="nucleotide sequence ID" value="NZ_JAEUWV010000011.1"/>
</dbReference>
<keyword evidence="1" id="KW-1133">Transmembrane helix</keyword>
<organism evidence="2 3">
    <name type="scientific">Corynebacterium lipophilum</name>
    <dbReference type="NCBI Taxonomy" id="2804918"/>
    <lineage>
        <taxon>Bacteria</taxon>
        <taxon>Bacillati</taxon>
        <taxon>Actinomycetota</taxon>
        <taxon>Actinomycetes</taxon>
        <taxon>Mycobacteriales</taxon>
        <taxon>Corynebacteriaceae</taxon>
        <taxon>Corynebacterium</taxon>
    </lineage>
</organism>
<keyword evidence="1" id="KW-0812">Transmembrane</keyword>
<dbReference type="AlphaFoldDB" id="A0AAW5HWK3"/>
<proteinExistence type="predicted"/>
<comment type="caution">
    <text evidence="2">The sequence shown here is derived from an EMBL/GenBank/DDBJ whole genome shotgun (WGS) entry which is preliminary data.</text>
</comment>
<sequence>MSEKLTIIGSYLALFAAVLGLLSGQFLLATVVAAIGVWGLRSHNRRSALDDVIASDLPIPSAAELKSYREKNPDLSFSEAIVAWQKGESA</sequence>
<protein>
    <recommendedName>
        <fullName evidence="4">Secreted protein</fullName>
    </recommendedName>
</protein>
<keyword evidence="1" id="KW-0472">Membrane</keyword>
<dbReference type="Proteomes" id="UP001205920">
    <property type="component" value="Unassembled WGS sequence"/>
</dbReference>
<dbReference type="EMBL" id="JAEUWV010000011">
    <property type="protein sequence ID" value="MCO6394873.1"/>
    <property type="molecule type" value="Genomic_DNA"/>
</dbReference>
<evidence type="ECO:0000313" key="3">
    <source>
        <dbReference type="Proteomes" id="UP001205920"/>
    </source>
</evidence>
<reference evidence="2 3" key="1">
    <citation type="submission" date="2021-01" db="EMBL/GenBank/DDBJ databases">
        <title>Identification and Characterization of Corynebacterium sp.</title>
        <authorList>
            <person name="Luo Q."/>
            <person name="Qu P."/>
            <person name="Chen Q."/>
        </authorList>
    </citation>
    <scope>NUCLEOTIDE SEQUENCE [LARGE SCALE GENOMIC DNA]</scope>
    <source>
        <strain evidence="2 3">MC-18</strain>
    </source>
</reference>